<dbReference type="InterPro" id="IPR011990">
    <property type="entry name" value="TPR-like_helical_dom_sf"/>
</dbReference>
<proteinExistence type="inferred from homology"/>
<dbReference type="RefSeq" id="WP_122078447.1">
    <property type="nucleotide sequence ID" value="NZ_DALZUG010000011.1"/>
</dbReference>
<evidence type="ECO:0000256" key="1">
    <source>
        <dbReference type="ARBA" id="ARBA00004571"/>
    </source>
</evidence>
<sequence length="492" mass="56465">MSCRFRAVWLLSLACLIAPGVRADDDDTRFLQDQTRRSIEQKAHAEEALAAPPGTLMYEGRRYQVPSTLEALTPAIYVAINTNQWTQLPDFIARYRELPGHRPALANMAESLLARFEGDYPLALQRMELASEQEPRDARILLELARLWFEDYQEKRAREGFARALEAGLPPEVQMLIQQYHLAMEIRADWHGSAALGWGYNDNINQANGHYSCLSEFAGICFFERRMPEAIDSEMVNYELSLQRRFNLSGNHNLQLRPLSYGNYYSTTDPSTTSRIKDYSNNLAILQAGYQYLDARDNISLAPYVEHYYRNRASDYLAHGLQLEWSHSLNRQWQLGTSLDAKRYEYSSQGLLTGADYDQYQWNLFASFSPSTRTSLYGGVSLTRKKYEVDQASSRDWAVRGGVYHLFAGSAGLFVNALGIYRESRNDAYDFFLGERRYDKQQVYILSAGVNAWQVAGLVPELRVRHSINHSNLDWAFGFEQTEVSLMLRKSF</sequence>
<keyword evidence="5" id="KW-0472">Membrane</keyword>
<evidence type="ECO:0000256" key="2">
    <source>
        <dbReference type="ARBA" id="ARBA00022452"/>
    </source>
</evidence>
<dbReference type="InterPro" id="IPR057556">
    <property type="entry name" value="TPR_Slam"/>
</dbReference>
<comment type="similarity">
    <text evidence="7">Belongs to the Slam family.</text>
</comment>
<dbReference type="InterPro" id="IPR007655">
    <property type="entry name" value="Slam_C"/>
</dbReference>
<organism evidence="11 12">
    <name type="scientific">Stutzerimonas nitrititolerans</name>
    <dbReference type="NCBI Taxonomy" id="2482751"/>
    <lineage>
        <taxon>Bacteria</taxon>
        <taxon>Pseudomonadati</taxon>
        <taxon>Pseudomonadota</taxon>
        <taxon>Gammaproteobacteria</taxon>
        <taxon>Pseudomonadales</taxon>
        <taxon>Pseudomonadaceae</taxon>
        <taxon>Stutzerimonas</taxon>
    </lineage>
</organism>
<feature type="domain" description="Surface lipoprotein assembly modifier C-terminal" evidence="9">
    <location>
        <begin position="190"/>
        <end position="492"/>
    </location>
</feature>
<comment type="subcellular location">
    <subcellularLocation>
        <location evidence="1">Cell outer membrane</location>
        <topology evidence="1">Multi-pass membrane protein</topology>
    </subcellularLocation>
</comment>
<accession>A0ABX9V0V2</accession>
<gene>
    <name evidence="11" type="ORF">EA795_16585</name>
</gene>
<dbReference type="EMBL" id="RFFL01000013">
    <property type="protein sequence ID" value="RMH98891.1"/>
    <property type="molecule type" value="Genomic_DNA"/>
</dbReference>
<evidence type="ECO:0000259" key="10">
    <source>
        <dbReference type="Pfam" id="PF24575"/>
    </source>
</evidence>
<name>A0ABX9V0V2_9GAMM</name>
<evidence type="ECO:0000259" key="9">
    <source>
        <dbReference type="Pfam" id="PF04575"/>
    </source>
</evidence>
<keyword evidence="12" id="KW-1185">Reference proteome</keyword>
<feature type="domain" description="Surface lipoprotein assembly modifier N-terminal TPR repeats region" evidence="10">
    <location>
        <begin position="70"/>
        <end position="160"/>
    </location>
</feature>
<keyword evidence="4 8" id="KW-0732">Signal</keyword>
<keyword evidence="6" id="KW-0998">Cell outer membrane</keyword>
<evidence type="ECO:0000256" key="6">
    <source>
        <dbReference type="ARBA" id="ARBA00023237"/>
    </source>
</evidence>
<protein>
    <submittedName>
        <fullName evidence="11">DUF560 domain-containing protein</fullName>
    </submittedName>
</protein>
<dbReference type="Pfam" id="PF24575">
    <property type="entry name" value="TPR_Slam"/>
    <property type="match status" value="1"/>
</dbReference>
<dbReference type="Gene3D" id="1.25.40.10">
    <property type="entry name" value="Tetratricopeptide repeat domain"/>
    <property type="match status" value="1"/>
</dbReference>
<dbReference type="Proteomes" id="UP000269134">
    <property type="component" value="Unassembled WGS sequence"/>
</dbReference>
<dbReference type="GeneID" id="84610660"/>
<evidence type="ECO:0000256" key="8">
    <source>
        <dbReference type="SAM" id="SignalP"/>
    </source>
</evidence>
<comment type="caution">
    <text evidence="11">The sequence shown here is derived from an EMBL/GenBank/DDBJ whole genome shotgun (WGS) entry which is preliminary data.</text>
</comment>
<evidence type="ECO:0000256" key="3">
    <source>
        <dbReference type="ARBA" id="ARBA00022692"/>
    </source>
</evidence>
<dbReference type="SUPFAM" id="SSF56935">
    <property type="entry name" value="Porins"/>
    <property type="match status" value="1"/>
</dbReference>
<reference evidence="11 12" key="1">
    <citation type="submission" date="2018-10" db="EMBL/GenBank/DDBJ databases">
        <title>Pseudomonas sp. GL14 genome.</title>
        <authorList>
            <person name="Peng J."/>
            <person name="Liu Z.-P."/>
        </authorList>
    </citation>
    <scope>NUCLEOTIDE SEQUENCE [LARGE SCALE GENOMIC DNA]</scope>
    <source>
        <strain evidence="11 12">GL14</strain>
    </source>
</reference>
<evidence type="ECO:0000313" key="11">
    <source>
        <dbReference type="EMBL" id="RMH98891.1"/>
    </source>
</evidence>
<evidence type="ECO:0000313" key="12">
    <source>
        <dbReference type="Proteomes" id="UP000269134"/>
    </source>
</evidence>
<feature type="chain" id="PRO_5046406080" evidence="8">
    <location>
        <begin position="24"/>
        <end position="492"/>
    </location>
</feature>
<keyword evidence="3" id="KW-0812">Transmembrane</keyword>
<keyword evidence="2" id="KW-1134">Transmembrane beta strand</keyword>
<feature type="signal peptide" evidence="8">
    <location>
        <begin position="1"/>
        <end position="23"/>
    </location>
</feature>
<evidence type="ECO:0000256" key="7">
    <source>
        <dbReference type="ARBA" id="ARBA00023609"/>
    </source>
</evidence>
<dbReference type="Pfam" id="PF04575">
    <property type="entry name" value="SlipAM"/>
    <property type="match status" value="1"/>
</dbReference>
<evidence type="ECO:0000256" key="5">
    <source>
        <dbReference type="ARBA" id="ARBA00023136"/>
    </source>
</evidence>
<evidence type="ECO:0000256" key="4">
    <source>
        <dbReference type="ARBA" id="ARBA00022729"/>
    </source>
</evidence>